<evidence type="ECO:0008006" key="2">
    <source>
        <dbReference type="Google" id="ProtNLM"/>
    </source>
</evidence>
<organism evidence="1">
    <name type="scientific">marine sediment metagenome</name>
    <dbReference type="NCBI Taxonomy" id="412755"/>
    <lineage>
        <taxon>unclassified sequences</taxon>
        <taxon>metagenomes</taxon>
        <taxon>ecological metagenomes</taxon>
    </lineage>
</organism>
<dbReference type="InterPro" id="IPR043148">
    <property type="entry name" value="TagF_C"/>
</dbReference>
<reference evidence="1" key="1">
    <citation type="journal article" date="2015" name="Nature">
        <title>Complex archaea that bridge the gap between prokaryotes and eukaryotes.</title>
        <authorList>
            <person name="Spang A."/>
            <person name="Saw J.H."/>
            <person name="Jorgensen S.L."/>
            <person name="Zaremba-Niedzwiedzka K."/>
            <person name="Martijn J."/>
            <person name="Lind A.E."/>
            <person name="van Eijk R."/>
            <person name="Schleper C."/>
            <person name="Guy L."/>
            <person name="Ettema T.J."/>
        </authorList>
    </citation>
    <scope>NUCLEOTIDE SEQUENCE</scope>
</reference>
<proteinExistence type="predicted"/>
<dbReference type="Gene3D" id="3.40.50.12580">
    <property type="match status" value="1"/>
</dbReference>
<evidence type="ECO:0000313" key="1">
    <source>
        <dbReference type="EMBL" id="KKN75577.1"/>
    </source>
</evidence>
<dbReference type="AlphaFoldDB" id="A0A0F9TL01"/>
<gene>
    <name evidence="1" type="ORF">LCGC14_0379300</name>
</gene>
<dbReference type="EMBL" id="LAZR01000307">
    <property type="protein sequence ID" value="KKN75577.1"/>
    <property type="molecule type" value="Genomic_DNA"/>
</dbReference>
<sequence length="481" mass="53981">MSLTSDTIRFGHISDMERVLQVEDDPRLANMVCPETDMLLWPMVRTPFLRLILSDLLYETPIPTGRGAGRIDQIQGLVQAELHNKFKGKMRGEITIRASAIGSNTKEGLLFNRLSDYFVDQDPQGTVVLEDLGGRVMPQNRYNSRVLYHDPILVRATIAARLNAKQHYQTATDLVDLLETRAKCELGWTLSAANRDWYLALVARYIARAPRLLSGYKALLQKLGTKLLIAEEACYGNSMVCLIAAARELGIPSAEYQHGMVSRGHDAYALAPTLAASPAYRKMLPDYFLGYGRWWNAQLKVPVLPVVIGNPHGDAMRANIHHGTSIKTDVLILGDGIESDTYINFAQKLASQLPKQQIIFRPHPQERSYFSSKYRTGQMGSVKIDQNPDIYSSLNAAHAVVSEMSTGLFEAVGLADRVLMWATPKANFYLPSHPFETFSDVEALVKALSVPCTRPLEWTVDDIWAPNWQENYRSFIQEVIR</sequence>
<protein>
    <recommendedName>
        <fullName evidence="2">Capsule polysaccharide biosynthesis protein</fullName>
    </recommendedName>
</protein>
<accession>A0A0F9TL01</accession>
<comment type="caution">
    <text evidence="1">The sequence shown here is derived from an EMBL/GenBank/DDBJ whole genome shotgun (WGS) entry which is preliminary data.</text>
</comment>
<name>A0A0F9TL01_9ZZZZ</name>